<dbReference type="OrthoDB" id="1920576at2759"/>
<protein>
    <submittedName>
        <fullName evidence="1">Uncharacterized protein</fullName>
    </submittedName>
</protein>
<evidence type="ECO:0000313" key="1">
    <source>
        <dbReference type="EMBL" id="OEL25996.1"/>
    </source>
</evidence>
<dbReference type="Pfam" id="PF05623">
    <property type="entry name" value="DUF789"/>
    <property type="match status" value="1"/>
</dbReference>
<organism evidence="1 2">
    <name type="scientific">Dichanthelium oligosanthes</name>
    <dbReference type="NCBI Taxonomy" id="888268"/>
    <lineage>
        <taxon>Eukaryota</taxon>
        <taxon>Viridiplantae</taxon>
        <taxon>Streptophyta</taxon>
        <taxon>Embryophyta</taxon>
        <taxon>Tracheophyta</taxon>
        <taxon>Spermatophyta</taxon>
        <taxon>Magnoliopsida</taxon>
        <taxon>Liliopsida</taxon>
        <taxon>Poales</taxon>
        <taxon>Poaceae</taxon>
        <taxon>PACMAD clade</taxon>
        <taxon>Panicoideae</taxon>
        <taxon>Panicodae</taxon>
        <taxon>Paniceae</taxon>
        <taxon>Dichantheliinae</taxon>
        <taxon>Dichanthelium</taxon>
    </lineage>
</organism>
<name>A0A1E5VLJ6_9POAL</name>
<dbReference type="EMBL" id="LWDX02035758">
    <property type="protein sequence ID" value="OEL25996.1"/>
    <property type="molecule type" value="Genomic_DNA"/>
</dbReference>
<proteinExistence type="predicted"/>
<gene>
    <name evidence="1" type="ORF">BAE44_0012986</name>
</gene>
<dbReference type="STRING" id="888268.A0A1E5VLJ6"/>
<accession>A0A1E5VLJ6</accession>
<dbReference type="Proteomes" id="UP000095767">
    <property type="component" value="Unassembled WGS sequence"/>
</dbReference>
<dbReference type="PANTHER" id="PTHR32010:SF20">
    <property type="match status" value="1"/>
</dbReference>
<dbReference type="AlphaFoldDB" id="A0A1E5VLJ6"/>
<dbReference type="PANTHER" id="PTHR32010">
    <property type="entry name" value="PHOTOSYSTEM II STABILITY/ASSEMBLY FACTOR HCF136, CHLOROPLASTIC"/>
    <property type="match status" value="1"/>
</dbReference>
<evidence type="ECO:0000313" key="2">
    <source>
        <dbReference type="Proteomes" id="UP000095767"/>
    </source>
</evidence>
<reference evidence="1 2" key="1">
    <citation type="submission" date="2016-09" db="EMBL/GenBank/DDBJ databases">
        <title>The draft genome of Dichanthelium oligosanthes: A C3 panicoid grass species.</title>
        <authorList>
            <person name="Studer A.J."/>
            <person name="Schnable J.C."/>
            <person name="Brutnell T.P."/>
        </authorList>
    </citation>
    <scope>NUCLEOTIDE SEQUENCE [LARGE SCALE GENOMIC DNA]</scope>
    <source>
        <strain evidence="2">cv. Kellogg 1175</strain>
        <tissue evidence="1">Leaf</tissue>
    </source>
</reference>
<dbReference type="InterPro" id="IPR008507">
    <property type="entry name" value="DUF789"/>
</dbReference>
<comment type="caution">
    <text evidence="1">The sequence shown here is derived from an EMBL/GenBank/DDBJ whole genome shotgun (WGS) entry which is preliminary data.</text>
</comment>
<sequence>MYMACGHPVAAIETFLQSATPVIGQIPRTTSVALRIVWKWYEEPESFGIEVEIQRGVISSNTSGCAYFVPSLSAVQLFGQSSFSTSADHGGLLFEYFEWEKPFFRPPLFTKIKQLVSGVNLSGNPMFGDPKQLESVKLSDLHPASCANKIATLSGSVLPGILSQIPSVAGSCQAAFLTYHSLGKLVPQTCPTDMADGLTSIICRIVSLLSYKDEFITVKIFFYRERSSFSNWEHNQGPSSLLQKVSWKPIPLSF</sequence>
<keyword evidence="2" id="KW-1185">Reference proteome</keyword>